<dbReference type="EMBL" id="FP929038">
    <property type="protein sequence ID" value="CBK80798.1"/>
    <property type="molecule type" value="Genomic_DNA"/>
</dbReference>
<reference evidence="8 9" key="1">
    <citation type="submission" date="2010-03" db="EMBL/GenBank/DDBJ databases">
        <title>The genome sequence of Coprococcus catus GD/7.</title>
        <authorList>
            <consortium name="metaHIT consortium -- http://www.metahit.eu/"/>
            <person name="Pajon A."/>
            <person name="Turner K."/>
            <person name="Parkhill J."/>
            <person name="Duncan S."/>
            <person name="Flint H."/>
        </authorList>
    </citation>
    <scope>NUCLEOTIDE SEQUENCE [LARGE SCALE GENOMIC DNA]</scope>
    <source>
        <strain evidence="8 9">GD/7</strain>
    </source>
</reference>
<accession>D4J8X7</accession>
<dbReference type="KEGG" id="cct:CC1_20800"/>
<keyword evidence="5 6" id="KW-0961">Cell wall biogenesis/degradation</keyword>
<dbReference type="GO" id="GO:0071555">
    <property type="term" value="P:cell wall organization"/>
    <property type="evidence" value="ECO:0007669"/>
    <property type="project" value="UniProtKB-UniRule"/>
</dbReference>
<dbReference type="InterPro" id="IPR005490">
    <property type="entry name" value="LD_TPept_cat_dom"/>
</dbReference>
<keyword evidence="3 6" id="KW-0133">Cell shape</keyword>
<dbReference type="PROSITE" id="PS52029">
    <property type="entry name" value="LD_TPASE"/>
    <property type="match status" value="1"/>
</dbReference>
<comment type="pathway">
    <text evidence="1 6">Cell wall biogenesis; peptidoglycan biosynthesis.</text>
</comment>
<dbReference type="UniPathway" id="UPA00219"/>
<dbReference type="Gene3D" id="3.10.20.800">
    <property type="match status" value="1"/>
</dbReference>
<dbReference type="InterPro" id="IPR038054">
    <property type="entry name" value="LD_TPept-like_central_sf"/>
</dbReference>
<dbReference type="CDD" id="cd16913">
    <property type="entry name" value="YkuD_like"/>
    <property type="match status" value="1"/>
</dbReference>
<evidence type="ECO:0000256" key="2">
    <source>
        <dbReference type="ARBA" id="ARBA00022679"/>
    </source>
</evidence>
<gene>
    <name evidence="8" type="ORF">CC1_20800</name>
</gene>
<evidence type="ECO:0000256" key="3">
    <source>
        <dbReference type="ARBA" id="ARBA00022960"/>
    </source>
</evidence>
<feature type="domain" description="L,D-TPase catalytic" evidence="7">
    <location>
        <begin position="325"/>
        <end position="444"/>
    </location>
</feature>
<dbReference type="RefSeq" id="WP_015514366.1">
    <property type="nucleotide sequence ID" value="NC_021009.1"/>
</dbReference>
<dbReference type="STRING" id="717962.CC1_20800"/>
<feature type="active site" description="Proton donor/acceptor" evidence="6">
    <location>
        <position position="399"/>
    </location>
</feature>
<dbReference type="SUPFAM" id="SSF141523">
    <property type="entry name" value="L,D-transpeptidase catalytic domain-like"/>
    <property type="match status" value="1"/>
</dbReference>
<organism evidence="8 9">
    <name type="scientific">Coprococcus catus GD/7</name>
    <dbReference type="NCBI Taxonomy" id="717962"/>
    <lineage>
        <taxon>Bacteria</taxon>
        <taxon>Bacillati</taxon>
        <taxon>Bacillota</taxon>
        <taxon>Clostridia</taxon>
        <taxon>Lachnospirales</taxon>
        <taxon>Lachnospiraceae</taxon>
        <taxon>Coprococcus</taxon>
    </lineage>
</organism>
<dbReference type="Gene3D" id="2.40.440.10">
    <property type="entry name" value="L,D-transpeptidase catalytic domain-like"/>
    <property type="match status" value="1"/>
</dbReference>
<dbReference type="AlphaFoldDB" id="D4J8X7"/>
<dbReference type="HOGENOM" id="CLU_022707_2_1_9"/>
<dbReference type="GO" id="GO:0016740">
    <property type="term" value="F:transferase activity"/>
    <property type="evidence" value="ECO:0007669"/>
    <property type="project" value="UniProtKB-KW"/>
</dbReference>
<evidence type="ECO:0000313" key="8">
    <source>
        <dbReference type="EMBL" id="CBK80798.1"/>
    </source>
</evidence>
<dbReference type="PANTHER" id="PTHR30582">
    <property type="entry name" value="L,D-TRANSPEPTIDASE"/>
    <property type="match status" value="1"/>
</dbReference>
<evidence type="ECO:0000313" key="9">
    <source>
        <dbReference type="Proteomes" id="UP000008798"/>
    </source>
</evidence>
<dbReference type="GO" id="GO:0018104">
    <property type="term" value="P:peptidoglycan-protein cross-linking"/>
    <property type="evidence" value="ECO:0007669"/>
    <property type="project" value="TreeGrafter"/>
</dbReference>
<dbReference type="Pfam" id="PF03734">
    <property type="entry name" value="YkuD"/>
    <property type="match status" value="1"/>
</dbReference>
<dbReference type="InterPro" id="IPR022029">
    <property type="entry name" value="YoaR-like_PG-bd"/>
</dbReference>
<dbReference type="InterPro" id="IPR038063">
    <property type="entry name" value="Transpep_catalytic_dom"/>
</dbReference>
<dbReference type="GO" id="GO:0008360">
    <property type="term" value="P:regulation of cell shape"/>
    <property type="evidence" value="ECO:0007669"/>
    <property type="project" value="UniProtKB-UniRule"/>
</dbReference>
<proteinExistence type="predicted"/>
<evidence type="ECO:0000256" key="1">
    <source>
        <dbReference type="ARBA" id="ARBA00004752"/>
    </source>
</evidence>
<feature type="active site" description="Nucleophile" evidence="6">
    <location>
        <position position="420"/>
    </location>
</feature>
<evidence type="ECO:0000256" key="4">
    <source>
        <dbReference type="ARBA" id="ARBA00022984"/>
    </source>
</evidence>
<dbReference type="PATRIC" id="fig|717962.3.peg.1976"/>
<evidence type="ECO:0000256" key="6">
    <source>
        <dbReference type="PROSITE-ProRule" id="PRU01373"/>
    </source>
</evidence>
<evidence type="ECO:0000256" key="5">
    <source>
        <dbReference type="ARBA" id="ARBA00023316"/>
    </source>
</evidence>
<dbReference type="Pfam" id="PF12229">
    <property type="entry name" value="PG_binding_4"/>
    <property type="match status" value="2"/>
</dbReference>
<name>D4J8X7_9FIRM</name>
<dbReference type="InterPro" id="IPR050979">
    <property type="entry name" value="LD-transpeptidase"/>
</dbReference>
<evidence type="ECO:0000259" key="7">
    <source>
        <dbReference type="PROSITE" id="PS52029"/>
    </source>
</evidence>
<keyword evidence="4 6" id="KW-0573">Peptidoglycan synthesis</keyword>
<dbReference type="PANTHER" id="PTHR30582:SF33">
    <property type="entry name" value="EXPORTED PROTEIN"/>
    <property type="match status" value="1"/>
</dbReference>
<keyword evidence="2" id="KW-0808">Transferase</keyword>
<reference evidence="8 9" key="2">
    <citation type="submission" date="2010-03" db="EMBL/GenBank/DDBJ databases">
        <authorList>
            <person name="Pajon A."/>
        </authorList>
    </citation>
    <scope>NUCLEOTIDE SEQUENCE [LARGE SCALE GENOMIC DNA]</scope>
    <source>
        <strain evidence="8 9">GD/7</strain>
    </source>
</reference>
<dbReference type="GO" id="GO:0005576">
    <property type="term" value="C:extracellular region"/>
    <property type="evidence" value="ECO:0007669"/>
    <property type="project" value="TreeGrafter"/>
</dbReference>
<dbReference type="SUPFAM" id="SSF143985">
    <property type="entry name" value="L,D-transpeptidase pre-catalytic domain-like"/>
    <property type="match status" value="1"/>
</dbReference>
<protein>
    <submittedName>
        <fullName evidence="8">Putative peptidoglycan binding domain./L,D-transpeptidase catalytic domain</fullName>
    </submittedName>
</protein>
<dbReference type="Proteomes" id="UP000008798">
    <property type="component" value="Chromosome"/>
</dbReference>
<dbReference type="GO" id="GO:0071972">
    <property type="term" value="F:peptidoglycan L,D-transpeptidase activity"/>
    <property type="evidence" value="ECO:0007669"/>
    <property type="project" value="TreeGrafter"/>
</dbReference>
<sequence>MKKKNLLIAAAGIAAIYCGGIFFFHNHFLPNTYIAGTNIGLSSSASAEKTLGIQSSASELEIDGDKTTDVLYGTDIDLRYDDNGLLGSILAEQKTYTWPLSFVQKQMYEASVTYNEEKLNENMSQMDCLTSKELTPSEDARIEYTGGTYSVVEEKYGDVPDKDKLKAEIIEAIKSGSKQMTIDCYIKPSITSSSPEITEAMAKINSILNETITLTSPYTSYTLTKDDITSCIKYEDGTVEIDEDGVYLLASSIADTFNTVGKEKEVTTVGCGTFTISGGIYGYEVDIDKEAEQLAADILAGKDTERNPVYSQEETYDFNGGLGNTYIDVSIDEQKVWLVYAGEEILETDCVTGLPTEGRHTPTGIYWIEWKTTDYQMTTFNAYVNFWMPIDSTTGVGLHDASWRSRFGGSIYQSDGSHGCINLPYSAAQTIYNYAFGTMPVVVH</sequence>